<reference evidence="2 3" key="2">
    <citation type="submission" date="2018-11" db="EMBL/GenBank/DDBJ databases">
        <authorList>
            <consortium name="Pathogen Informatics"/>
        </authorList>
    </citation>
    <scope>NUCLEOTIDE SEQUENCE [LARGE SCALE GENOMIC DNA]</scope>
    <source>
        <strain evidence="2">Dakar</strain>
        <strain evidence="3">Dakar, Senegal</strain>
    </source>
</reference>
<feature type="compositionally biased region" description="Basic and acidic residues" evidence="1">
    <location>
        <begin position="82"/>
        <end position="92"/>
    </location>
</feature>
<dbReference type="AlphaFoldDB" id="A0A183JMQ1"/>
<feature type="region of interest" description="Disordered" evidence="1">
    <location>
        <begin position="48"/>
        <end position="106"/>
    </location>
</feature>
<evidence type="ECO:0000313" key="3">
    <source>
        <dbReference type="Proteomes" id="UP000279833"/>
    </source>
</evidence>
<evidence type="ECO:0000313" key="2">
    <source>
        <dbReference type="EMBL" id="VDO85757.1"/>
    </source>
</evidence>
<gene>
    <name evidence="2" type="ORF">SCUD_LOCUS3985</name>
</gene>
<feature type="region of interest" description="Disordered" evidence="1">
    <location>
        <begin position="1"/>
        <end position="23"/>
    </location>
</feature>
<reference evidence="4" key="1">
    <citation type="submission" date="2016-06" db="UniProtKB">
        <authorList>
            <consortium name="WormBaseParasite"/>
        </authorList>
    </citation>
    <scope>IDENTIFICATION</scope>
</reference>
<organism evidence="4">
    <name type="scientific">Schistosoma curassoni</name>
    <dbReference type="NCBI Taxonomy" id="6186"/>
    <lineage>
        <taxon>Eukaryota</taxon>
        <taxon>Metazoa</taxon>
        <taxon>Spiralia</taxon>
        <taxon>Lophotrochozoa</taxon>
        <taxon>Platyhelminthes</taxon>
        <taxon>Trematoda</taxon>
        <taxon>Digenea</taxon>
        <taxon>Strigeidida</taxon>
        <taxon>Schistosomatoidea</taxon>
        <taxon>Schistosomatidae</taxon>
        <taxon>Schistosoma</taxon>
    </lineage>
</organism>
<accession>A0A183JMQ1</accession>
<sequence>MYRLLDNQKRRLSKQNMNNGRPIHSVLQSRQNELKQKRKQQHQNAIKILQENRSSKSSQSQETLEDKAEVNDVSESILVSGNRKDRTNEDKSNILNKPISNTNANQCKTYSSDIHITTVSQ</sequence>
<evidence type="ECO:0000313" key="4">
    <source>
        <dbReference type="WBParaSite" id="SCUD_0000398501-mRNA-1"/>
    </source>
</evidence>
<name>A0A183JMQ1_9TREM</name>
<dbReference type="Proteomes" id="UP000279833">
    <property type="component" value="Unassembled WGS sequence"/>
</dbReference>
<feature type="compositionally biased region" description="Polar residues" evidence="1">
    <location>
        <begin position="93"/>
        <end position="106"/>
    </location>
</feature>
<dbReference type="STRING" id="6186.A0A183JMQ1"/>
<proteinExistence type="predicted"/>
<dbReference type="EMBL" id="UZAK01004866">
    <property type="protein sequence ID" value="VDO85757.1"/>
    <property type="molecule type" value="Genomic_DNA"/>
</dbReference>
<protein>
    <submittedName>
        <fullName evidence="2 4">Uncharacterized protein</fullName>
    </submittedName>
</protein>
<evidence type="ECO:0000256" key="1">
    <source>
        <dbReference type="SAM" id="MobiDB-lite"/>
    </source>
</evidence>
<feature type="compositionally biased region" description="Polar residues" evidence="1">
    <location>
        <begin position="51"/>
        <end position="62"/>
    </location>
</feature>
<keyword evidence="3" id="KW-1185">Reference proteome</keyword>
<dbReference type="WBParaSite" id="SCUD_0000398501-mRNA-1">
    <property type="protein sequence ID" value="SCUD_0000398501-mRNA-1"/>
    <property type="gene ID" value="SCUD_0000398501"/>
</dbReference>